<protein>
    <submittedName>
        <fullName evidence="5">SGNH hydrolase-type esterase domain-containing protein</fullName>
    </submittedName>
</protein>
<dbReference type="Proteomes" id="UP000244722">
    <property type="component" value="Unassembled WGS sequence"/>
</dbReference>
<dbReference type="PANTHER" id="PTHR43695:SF1">
    <property type="entry name" value="RHAMNOGALACTURONAN ACETYLESTERASE"/>
    <property type="match status" value="1"/>
</dbReference>
<comment type="similarity">
    <text evidence="1">Belongs to the 'GDSL' lipolytic enzyme family.</text>
</comment>
<gene>
    <name evidence="5" type="ORF">B9Z19DRAFT_1071974</name>
</gene>
<evidence type="ECO:0000256" key="2">
    <source>
        <dbReference type="ARBA" id="ARBA00022801"/>
    </source>
</evidence>
<dbReference type="PANTHER" id="PTHR43695">
    <property type="entry name" value="PUTATIVE (AFU_ORTHOLOGUE AFUA_2G17250)-RELATED"/>
    <property type="match status" value="1"/>
</dbReference>
<dbReference type="Pfam" id="PF13472">
    <property type="entry name" value="Lipase_GDSL_2"/>
    <property type="match status" value="1"/>
</dbReference>
<dbReference type="InterPro" id="IPR013830">
    <property type="entry name" value="SGNH_hydro"/>
</dbReference>
<dbReference type="SUPFAM" id="SSF52266">
    <property type="entry name" value="SGNH hydrolase"/>
    <property type="match status" value="1"/>
</dbReference>
<proteinExistence type="inferred from homology"/>
<keyword evidence="2 5" id="KW-0378">Hydrolase</keyword>
<evidence type="ECO:0000313" key="5">
    <source>
        <dbReference type="EMBL" id="PUU83715.1"/>
    </source>
</evidence>
<dbReference type="InterPro" id="IPR037459">
    <property type="entry name" value="RhgT-like"/>
</dbReference>
<feature type="domain" description="SGNH hydrolase-type esterase" evidence="4">
    <location>
        <begin position="33"/>
        <end position="234"/>
    </location>
</feature>
<name>A0A2T7A7N0_TUBBO</name>
<reference evidence="5 6" key="1">
    <citation type="submission" date="2017-04" db="EMBL/GenBank/DDBJ databases">
        <title>Draft genome sequence of Tuber borchii Vittad., a whitish edible truffle.</title>
        <authorList>
            <consortium name="DOE Joint Genome Institute"/>
            <person name="Murat C."/>
            <person name="Kuo A."/>
            <person name="Barry K.W."/>
            <person name="Clum A."/>
            <person name="Dockter R.B."/>
            <person name="Fauchery L."/>
            <person name="Iotti M."/>
            <person name="Kohler A."/>
            <person name="Labutti K."/>
            <person name="Lindquist E.A."/>
            <person name="Lipzen A."/>
            <person name="Ohm R.A."/>
            <person name="Wang M."/>
            <person name="Grigoriev I.V."/>
            <person name="Zambonelli A."/>
            <person name="Martin F.M."/>
        </authorList>
    </citation>
    <scope>NUCLEOTIDE SEQUENCE [LARGE SCALE GENOMIC DNA]</scope>
    <source>
        <strain evidence="5 6">Tbo3840</strain>
    </source>
</reference>
<evidence type="ECO:0000259" key="4">
    <source>
        <dbReference type="Pfam" id="PF13472"/>
    </source>
</evidence>
<comment type="caution">
    <text evidence="5">The sequence shown here is derived from an EMBL/GenBank/DDBJ whole genome shotgun (WGS) entry which is preliminary data.</text>
</comment>
<dbReference type="Gene3D" id="3.40.50.1110">
    <property type="entry name" value="SGNH hydrolase"/>
    <property type="match status" value="1"/>
</dbReference>
<dbReference type="STRING" id="42251.A0A2T7A7N0"/>
<keyword evidence="6" id="KW-1185">Reference proteome</keyword>
<accession>A0A2T7A7N0</accession>
<evidence type="ECO:0000313" key="6">
    <source>
        <dbReference type="Proteomes" id="UP000244722"/>
    </source>
</evidence>
<dbReference type="EMBL" id="NESQ01000008">
    <property type="protein sequence ID" value="PUU83715.1"/>
    <property type="molecule type" value="Genomic_DNA"/>
</dbReference>
<evidence type="ECO:0000256" key="1">
    <source>
        <dbReference type="ARBA" id="ARBA00008668"/>
    </source>
</evidence>
<dbReference type="InterPro" id="IPR036514">
    <property type="entry name" value="SGNH_hydro_sf"/>
</dbReference>
<sequence length="276" mass="30107">MKFSLLLFLALATLSSAMPTPTTKDIKVFLCSDSTAAGYGPQTTGVQGFGYYLYPFFTSTFVNSAKGGRSTRSFINEGLWAQLLDQTSPGDYVVIEMGHNDPGTPGTGGDVGVDRAVLSGVGEETVLVRNSTGQDEVVRTFGSYLRQMVADSRVVGAVPVLSGMVPLMEWTDYDTTLQKTWEFTEYSRDVSKTENVLFLDHTAYSVARFQELGYTEAMKLFPNDNIHTNSLGAEINAESFVTSLLCSKGPDATDFKGTLNEEAARIGYDCLDAEYR</sequence>
<dbReference type="GO" id="GO:0016787">
    <property type="term" value="F:hydrolase activity"/>
    <property type="evidence" value="ECO:0007669"/>
    <property type="project" value="UniProtKB-KW"/>
</dbReference>
<keyword evidence="3" id="KW-0732">Signal</keyword>
<feature type="chain" id="PRO_5015636177" evidence="3">
    <location>
        <begin position="18"/>
        <end position="276"/>
    </location>
</feature>
<dbReference type="OrthoDB" id="5041285at2759"/>
<dbReference type="AlphaFoldDB" id="A0A2T7A7N0"/>
<evidence type="ECO:0000256" key="3">
    <source>
        <dbReference type="SAM" id="SignalP"/>
    </source>
</evidence>
<feature type="signal peptide" evidence="3">
    <location>
        <begin position="1"/>
        <end position="17"/>
    </location>
</feature>
<organism evidence="5 6">
    <name type="scientific">Tuber borchii</name>
    <name type="common">White truffle</name>
    <dbReference type="NCBI Taxonomy" id="42251"/>
    <lineage>
        <taxon>Eukaryota</taxon>
        <taxon>Fungi</taxon>
        <taxon>Dikarya</taxon>
        <taxon>Ascomycota</taxon>
        <taxon>Pezizomycotina</taxon>
        <taxon>Pezizomycetes</taxon>
        <taxon>Pezizales</taxon>
        <taxon>Tuberaceae</taxon>
        <taxon>Tuber</taxon>
    </lineage>
</organism>